<reference evidence="17 18" key="1">
    <citation type="submission" date="2012-09" db="EMBL/GenBank/DDBJ databases">
        <title>The Genome Sequence of Actinobaculum massiliae ACS-171-V-COL2.</title>
        <authorList>
            <consortium name="The Broad Institute Genome Sequencing Platform"/>
            <person name="Earl A."/>
            <person name="Ward D."/>
            <person name="Feldgarden M."/>
            <person name="Gevers D."/>
            <person name="Saerens B."/>
            <person name="Vaneechoutte M."/>
            <person name="Walker B."/>
            <person name="Young S.K."/>
            <person name="Zeng Q."/>
            <person name="Gargeya S."/>
            <person name="Fitzgerald M."/>
            <person name="Haas B."/>
            <person name="Abouelleil A."/>
            <person name="Alvarado L."/>
            <person name="Arachchi H.M."/>
            <person name="Berlin A."/>
            <person name="Chapman S.B."/>
            <person name="Goldberg J."/>
            <person name="Griggs A."/>
            <person name="Gujja S."/>
            <person name="Hansen M."/>
            <person name="Howarth C."/>
            <person name="Imamovic A."/>
            <person name="Larimer J."/>
            <person name="McCowen C."/>
            <person name="Montmayeur A."/>
            <person name="Murphy C."/>
            <person name="Neiman D."/>
            <person name="Pearson M."/>
            <person name="Priest M."/>
            <person name="Roberts A."/>
            <person name="Saif S."/>
            <person name="Shea T."/>
            <person name="Sisk P."/>
            <person name="Sykes S."/>
            <person name="Wortman J."/>
            <person name="Nusbaum C."/>
            <person name="Birren B."/>
        </authorList>
    </citation>
    <scope>NUCLEOTIDE SEQUENCE [LARGE SCALE GENOMIC DNA]</scope>
    <source>
        <strain evidence="18">ACS-171-V-Col2</strain>
    </source>
</reference>
<evidence type="ECO:0000256" key="13">
    <source>
        <dbReference type="SAM" id="MobiDB-lite"/>
    </source>
</evidence>
<dbReference type="AlphaFoldDB" id="K9EJK5"/>
<evidence type="ECO:0000256" key="1">
    <source>
        <dbReference type="ARBA" id="ARBA00005898"/>
    </source>
</evidence>
<keyword evidence="2 11" id="KW-0963">Cytoplasm</keyword>
<comment type="caution">
    <text evidence="11">Lacks conserved residue(s) required for the propagation of feature annotation.</text>
</comment>
<keyword evidence="6 11" id="KW-0067">ATP-binding</keyword>
<evidence type="ECO:0000256" key="9">
    <source>
        <dbReference type="ARBA" id="ARBA00023306"/>
    </source>
</evidence>
<dbReference type="RefSeq" id="WP_007000362.1">
    <property type="nucleotide sequence ID" value="NZ_JH992955.1"/>
</dbReference>
<evidence type="ECO:0000259" key="14">
    <source>
        <dbReference type="Pfam" id="PF01225"/>
    </source>
</evidence>
<dbReference type="SUPFAM" id="SSF53244">
    <property type="entry name" value="MurD-like peptide ligases, peptide-binding domain"/>
    <property type="match status" value="1"/>
</dbReference>
<keyword evidence="3 11" id="KW-0436">Ligase</keyword>
<dbReference type="GO" id="GO:0009252">
    <property type="term" value="P:peptidoglycan biosynthetic process"/>
    <property type="evidence" value="ECO:0007669"/>
    <property type="project" value="UniProtKB-UniRule"/>
</dbReference>
<keyword evidence="5 11" id="KW-0547">Nucleotide-binding</keyword>
<evidence type="ECO:0000313" key="18">
    <source>
        <dbReference type="Proteomes" id="UP000009888"/>
    </source>
</evidence>
<dbReference type="InterPro" id="IPR036615">
    <property type="entry name" value="Mur_ligase_C_dom_sf"/>
</dbReference>
<feature type="region of interest" description="Disordered" evidence="13">
    <location>
        <begin position="523"/>
        <end position="550"/>
    </location>
</feature>
<dbReference type="PATRIC" id="fig|883066.3.peg.146"/>
<dbReference type="Pfam" id="PF02875">
    <property type="entry name" value="Mur_ligase_C"/>
    <property type="match status" value="1"/>
</dbReference>
<dbReference type="STRING" id="202789.GCA_001457435_00217"/>
<dbReference type="PANTHER" id="PTHR23135">
    <property type="entry name" value="MUR LIGASE FAMILY MEMBER"/>
    <property type="match status" value="1"/>
</dbReference>
<evidence type="ECO:0000256" key="3">
    <source>
        <dbReference type="ARBA" id="ARBA00022598"/>
    </source>
</evidence>
<keyword evidence="8 11" id="KW-0573">Peptidoglycan synthesis</keyword>
<sequence>MIRLSEAVEDLQVHVVPEADPLLCGVTANSRRVVPGDLFAALPGEHVHGAKFAGAAVAAGAVAILTDAAGLKQADEAGLAETCVVMDDPAAELGLVAARIYGEPARSLRSFGVTGTNGKTTTAYIIDYLLRALKRKPALIGTVELRLAGRTVPATLTTPMPADLQRLLREHADWGGDSLVMEVSSHALAQGRTDPICFSVAGFTNLTQDHLDFHKTMENYYAAKRSLFTPARCARGVVCIDDAWGEKLVGEAQVPVVALRVSEAARGGGDAAGAANSARDTAGSGNTAGEGKAAIFAGVPLWRVSEVRPGVRTSFTLRAPGGEEASFSTNLPGSFNIQNLALALVMVAESGVELGELARATNGKIDPVVPGRMEVLSDYPRVIVDFAHNTAALENAMGALTSTTRGRLIVLTGSAGERDADKRPAMGEAVAKAADLVYITDDDPHDEDPDGIRRDLLRGTARGTARVIEIADRRQAIAQAIAQAAPDDTVLLAGRGHETKQPMRGGEVDLDDRVEARRAIAVRQEAEQGGTPRGKAEKVAEEKQGEITRD</sequence>
<dbReference type="Gene3D" id="3.40.1190.10">
    <property type="entry name" value="Mur-like, catalytic domain"/>
    <property type="match status" value="1"/>
</dbReference>
<keyword evidence="4 11" id="KW-0132">Cell division</keyword>
<dbReference type="eggNOG" id="COG0769">
    <property type="taxonomic scope" value="Bacteria"/>
</dbReference>
<feature type="domain" description="Mur ligase N-terminal catalytic" evidence="14">
    <location>
        <begin position="25"/>
        <end position="70"/>
    </location>
</feature>
<evidence type="ECO:0000256" key="2">
    <source>
        <dbReference type="ARBA" id="ARBA00022490"/>
    </source>
</evidence>
<dbReference type="InterPro" id="IPR035911">
    <property type="entry name" value="MurE/MurF_N"/>
</dbReference>
<dbReference type="GO" id="GO:0008360">
    <property type="term" value="P:regulation of cell shape"/>
    <property type="evidence" value="ECO:0007669"/>
    <property type="project" value="UniProtKB-KW"/>
</dbReference>
<dbReference type="Proteomes" id="UP000009888">
    <property type="component" value="Unassembled WGS sequence"/>
</dbReference>
<dbReference type="InterPro" id="IPR013221">
    <property type="entry name" value="Mur_ligase_cen"/>
</dbReference>
<evidence type="ECO:0000313" key="17">
    <source>
        <dbReference type="EMBL" id="EKU96056.1"/>
    </source>
</evidence>
<dbReference type="HAMAP" id="MF_00208">
    <property type="entry name" value="MurE"/>
    <property type="match status" value="1"/>
</dbReference>
<evidence type="ECO:0000256" key="7">
    <source>
        <dbReference type="ARBA" id="ARBA00022960"/>
    </source>
</evidence>
<evidence type="ECO:0000256" key="12">
    <source>
        <dbReference type="RuleBase" id="RU004135"/>
    </source>
</evidence>
<dbReference type="GO" id="GO:0005737">
    <property type="term" value="C:cytoplasm"/>
    <property type="evidence" value="ECO:0007669"/>
    <property type="project" value="UniProtKB-SubCell"/>
</dbReference>
<evidence type="ECO:0000259" key="16">
    <source>
        <dbReference type="Pfam" id="PF08245"/>
    </source>
</evidence>
<feature type="compositionally biased region" description="Low complexity" evidence="13">
    <location>
        <begin position="272"/>
        <end position="283"/>
    </location>
</feature>
<dbReference type="GO" id="GO:0005524">
    <property type="term" value="F:ATP binding"/>
    <property type="evidence" value="ECO:0007669"/>
    <property type="project" value="UniProtKB-UniRule"/>
</dbReference>
<feature type="binding site" evidence="11">
    <location>
        <begin position="115"/>
        <end position="121"/>
    </location>
    <ligand>
        <name>ATP</name>
        <dbReference type="ChEBI" id="CHEBI:30616"/>
    </ligand>
</feature>
<comment type="pathway">
    <text evidence="11 12">Cell wall biogenesis; peptidoglycan biosynthesis.</text>
</comment>
<feature type="compositionally biased region" description="Basic and acidic residues" evidence="13">
    <location>
        <begin position="534"/>
        <end position="550"/>
    </location>
</feature>
<accession>K9EJK5</accession>
<dbReference type="SUPFAM" id="SSF53623">
    <property type="entry name" value="MurD-like peptide ligases, catalytic domain"/>
    <property type="match status" value="1"/>
</dbReference>
<feature type="binding site" evidence="11">
    <location>
        <position position="30"/>
    </location>
    <ligand>
        <name>UDP-N-acetyl-alpha-D-muramoyl-L-alanyl-D-glutamate</name>
        <dbReference type="ChEBI" id="CHEBI:83900"/>
    </ligand>
</feature>
<dbReference type="Pfam" id="PF01225">
    <property type="entry name" value="Mur_ligase"/>
    <property type="match status" value="1"/>
</dbReference>
<comment type="subcellular location">
    <subcellularLocation>
        <location evidence="11 12">Cytoplasm</location>
    </subcellularLocation>
</comment>
<evidence type="ECO:0000259" key="15">
    <source>
        <dbReference type="Pfam" id="PF02875"/>
    </source>
</evidence>
<dbReference type="SUPFAM" id="SSF63418">
    <property type="entry name" value="MurE/MurF N-terminal domain"/>
    <property type="match status" value="1"/>
</dbReference>
<evidence type="ECO:0000256" key="11">
    <source>
        <dbReference type="HAMAP-Rule" id="MF_00208"/>
    </source>
</evidence>
<dbReference type="Pfam" id="PF08245">
    <property type="entry name" value="Mur_ligase_M"/>
    <property type="match status" value="1"/>
</dbReference>
<dbReference type="InterPro" id="IPR036565">
    <property type="entry name" value="Mur-like_cat_sf"/>
</dbReference>
<evidence type="ECO:0000256" key="8">
    <source>
        <dbReference type="ARBA" id="ARBA00022984"/>
    </source>
</evidence>
<keyword evidence="9 11" id="KW-0131">Cell cycle</keyword>
<dbReference type="EC" id="6.3.2.-" evidence="11"/>
<dbReference type="NCBIfam" id="TIGR01085">
    <property type="entry name" value="murE"/>
    <property type="match status" value="1"/>
</dbReference>
<keyword evidence="18" id="KW-1185">Reference proteome</keyword>
<dbReference type="GO" id="GO:0000287">
    <property type="term" value="F:magnesium ion binding"/>
    <property type="evidence" value="ECO:0007669"/>
    <property type="project" value="UniProtKB-UniRule"/>
</dbReference>
<dbReference type="GO" id="GO:0071555">
    <property type="term" value="P:cell wall organization"/>
    <property type="evidence" value="ECO:0007669"/>
    <property type="project" value="UniProtKB-KW"/>
</dbReference>
<feature type="modified residue" description="N6-carboxylysine" evidence="11">
    <location>
        <position position="224"/>
    </location>
</feature>
<dbReference type="InterPro" id="IPR018109">
    <property type="entry name" value="Folylpolyglutamate_synth_CS"/>
</dbReference>
<dbReference type="Gene3D" id="3.40.1390.10">
    <property type="entry name" value="MurE/MurF, N-terminal domain"/>
    <property type="match status" value="1"/>
</dbReference>
<dbReference type="HOGENOM" id="CLU_022291_4_1_11"/>
<name>K9EJK5_9ACTO</name>
<gene>
    <name evidence="11" type="primary">murE</name>
    <name evidence="17" type="ORF">HMPREF9233_00144</name>
</gene>
<feature type="region of interest" description="Disordered" evidence="13">
    <location>
        <begin position="268"/>
        <end position="288"/>
    </location>
</feature>
<feature type="binding site" evidence="11">
    <location>
        <position position="190"/>
    </location>
    <ligand>
        <name>UDP-N-acetyl-alpha-D-muramoyl-L-alanyl-D-glutamate</name>
        <dbReference type="ChEBI" id="CHEBI:83900"/>
    </ligand>
</feature>
<dbReference type="InterPro" id="IPR005761">
    <property type="entry name" value="UDP-N-AcMur-Glu-dNH2Pim_ligase"/>
</dbReference>
<feature type="binding site" evidence="11">
    <location>
        <position position="192"/>
    </location>
    <ligand>
        <name>UDP-N-acetyl-alpha-D-muramoyl-L-alanyl-D-glutamate</name>
        <dbReference type="ChEBI" id="CHEBI:83900"/>
    </ligand>
</feature>
<protein>
    <recommendedName>
        <fullName evidence="11">UDP-N-acetylmuramyl-tripeptide synthetase</fullName>
        <ecNumber evidence="11">6.3.2.-</ecNumber>
    </recommendedName>
    <alternativeName>
        <fullName evidence="11">UDP-MurNAc-tripeptide synthetase</fullName>
    </alternativeName>
</protein>
<keyword evidence="7 11" id="KW-0133">Cell shape</keyword>
<comment type="caution">
    <text evidence="17">The sequence shown here is derived from an EMBL/GenBank/DDBJ whole genome shotgun (WGS) entry which is preliminary data.</text>
</comment>
<evidence type="ECO:0000256" key="4">
    <source>
        <dbReference type="ARBA" id="ARBA00022618"/>
    </source>
</evidence>
<dbReference type="GO" id="GO:0051301">
    <property type="term" value="P:cell division"/>
    <property type="evidence" value="ECO:0007669"/>
    <property type="project" value="UniProtKB-KW"/>
</dbReference>
<comment type="PTM">
    <text evidence="11">Carboxylation is probably crucial for Mg(2+) binding and, consequently, for the gamma-phosphate positioning of ATP.</text>
</comment>
<evidence type="ECO:0000256" key="10">
    <source>
        <dbReference type="ARBA" id="ARBA00023316"/>
    </source>
</evidence>
<dbReference type="GO" id="GO:0004326">
    <property type="term" value="F:tetrahydrofolylpolyglutamate synthase activity"/>
    <property type="evidence" value="ECO:0007669"/>
    <property type="project" value="InterPro"/>
</dbReference>
<dbReference type="UniPathway" id="UPA00219"/>
<comment type="cofactor">
    <cofactor evidence="11">
        <name>Mg(2+)</name>
        <dbReference type="ChEBI" id="CHEBI:18420"/>
    </cofactor>
</comment>
<feature type="binding site" evidence="11">
    <location>
        <position position="184"/>
    </location>
    <ligand>
        <name>UDP-N-acetyl-alpha-D-muramoyl-L-alanyl-D-glutamate</name>
        <dbReference type="ChEBI" id="CHEBI:83900"/>
    </ligand>
</feature>
<feature type="domain" description="Mur ligase central" evidence="16">
    <location>
        <begin position="113"/>
        <end position="346"/>
    </location>
</feature>
<organism evidence="17 18">
    <name type="scientific">Actinobaculum massiliense ACS-171-V-Col2</name>
    <dbReference type="NCBI Taxonomy" id="883066"/>
    <lineage>
        <taxon>Bacteria</taxon>
        <taxon>Bacillati</taxon>
        <taxon>Actinomycetota</taxon>
        <taxon>Actinomycetes</taxon>
        <taxon>Actinomycetales</taxon>
        <taxon>Actinomycetaceae</taxon>
        <taxon>Actinobaculum</taxon>
    </lineage>
</organism>
<comment type="similarity">
    <text evidence="1 11">Belongs to the MurCDEF family. MurE subfamily.</text>
</comment>
<keyword evidence="10 11" id="KW-0961">Cell wall biogenesis/degradation</keyword>
<comment type="function">
    <text evidence="11">Catalyzes the addition of an amino acid to the nucleotide precursor UDP-N-acetylmuramoyl-L-alanyl-D-glutamate (UMAG) in the biosynthesis of bacterial cell-wall peptidoglycan.</text>
</comment>
<evidence type="ECO:0000256" key="6">
    <source>
        <dbReference type="ARBA" id="ARBA00022840"/>
    </source>
</evidence>
<proteinExistence type="inferred from homology"/>
<evidence type="ECO:0000256" key="5">
    <source>
        <dbReference type="ARBA" id="ARBA00022741"/>
    </source>
</evidence>
<dbReference type="PANTHER" id="PTHR23135:SF4">
    <property type="entry name" value="UDP-N-ACETYLMURAMOYL-L-ALANYL-D-GLUTAMATE--2,6-DIAMINOPIMELATE LIGASE MURE HOMOLOG, CHLOROPLASTIC"/>
    <property type="match status" value="1"/>
</dbReference>
<dbReference type="InterPro" id="IPR004101">
    <property type="entry name" value="Mur_ligase_C"/>
</dbReference>
<feature type="domain" description="Mur ligase C-terminal" evidence="15">
    <location>
        <begin position="371"/>
        <end position="496"/>
    </location>
</feature>
<feature type="binding site" evidence="11">
    <location>
        <begin position="157"/>
        <end position="158"/>
    </location>
    <ligand>
        <name>UDP-N-acetyl-alpha-D-muramoyl-L-alanyl-D-glutamate</name>
        <dbReference type="ChEBI" id="CHEBI:83900"/>
    </ligand>
</feature>
<dbReference type="PROSITE" id="PS01011">
    <property type="entry name" value="FOLYLPOLYGLU_SYNT_1"/>
    <property type="match status" value="1"/>
</dbReference>
<dbReference type="EMBL" id="AGWL01000001">
    <property type="protein sequence ID" value="EKU96056.1"/>
    <property type="molecule type" value="Genomic_DNA"/>
</dbReference>
<dbReference type="InterPro" id="IPR000713">
    <property type="entry name" value="Mur_ligase_N"/>
</dbReference>
<dbReference type="Gene3D" id="3.90.190.20">
    <property type="entry name" value="Mur ligase, C-terminal domain"/>
    <property type="match status" value="1"/>
</dbReference>
<keyword evidence="11" id="KW-0460">Magnesium</keyword>